<keyword evidence="3" id="KW-0813">Transport</keyword>
<dbReference type="GO" id="GO:0005524">
    <property type="term" value="F:ATP binding"/>
    <property type="evidence" value="ECO:0007669"/>
    <property type="project" value="UniProtKB-KW"/>
</dbReference>
<protein>
    <submittedName>
        <fullName evidence="9">ABC transporter ATP-binding protein</fullName>
    </submittedName>
</protein>
<evidence type="ECO:0000256" key="2">
    <source>
        <dbReference type="ARBA" id="ARBA00005417"/>
    </source>
</evidence>
<dbReference type="NCBIfam" id="TIGR01727">
    <property type="entry name" value="oligo_HPY"/>
    <property type="match status" value="1"/>
</dbReference>
<dbReference type="AlphaFoldDB" id="A0A9X2ML89"/>
<keyword evidence="5" id="KW-0547">Nucleotide-binding</keyword>
<dbReference type="Pfam" id="PF08352">
    <property type="entry name" value="oligo_HPY"/>
    <property type="match status" value="1"/>
</dbReference>
<reference evidence="9" key="1">
    <citation type="submission" date="2022-07" db="EMBL/GenBank/DDBJ databases">
        <title>Enhanced cultured diversity of the mouse gut microbiota enables custom-made synthetic communities.</title>
        <authorList>
            <person name="Afrizal A."/>
        </authorList>
    </citation>
    <scope>NUCLEOTIDE SEQUENCE</scope>
    <source>
        <strain evidence="9">DSM 29482</strain>
    </source>
</reference>
<name>A0A9X2ML89_9FIRM</name>
<comment type="caution">
    <text evidence="9">The sequence shown here is derived from an EMBL/GenBank/DDBJ whole genome shotgun (WGS) entry which is preliminary data.</text>
</comment>
<dbReference type="GO" id="GO:0005886">
    <property type="term" value="C:plasma membrane"/>
    <property type="evidence" value="ECO:0007669"/>
    <property type="project" value="UniProtKB-SubCell"/>
</dbReference>
<evidence type="ECO:0000259" key="8">
    <source>
        <dbReference type="PROSITE" id="PS50893"/>
    </source>
</evidence>
<dbReference type="Gene3D" id="3.40.50.300">
    <property type="entry name" value="P-loop containing nucleotide triphosphate hydrolases"/>
    <property type="match status" value="1"/>
</dbReference>
<evidence type="ECO:0000256" key="4">
    <source>
        <dbReference type="ARBA" id="ARBA00022475"/>
    </source>
</evidence>
<keyword evidence="10" id="KW-1185">Reference proteome</keyword>
<dbReference type="InterPro" id="IPR017871">
    <property type="entry name" value="ABC_transporter-like_CS"/>
</dbReference>
<dbReference type="PANTHER" id="PTHR43297">
    <property type="entry name" value="OLIGOPEPTIDE TRANSPORT ATP-BINDING PROTEIN APPD"/>
    <property type="match status" value="1"/>
</dbReference>
<dbReference type="GO" id="GO:0016887">
    <property type="term" value="F:ATP hydrolysis activity"/>
    <property type="evidence" value="ECO:0007669"/>
    <property type="project" value="InterPro"/>
</dbReference>
<dbReference type="CDD" id="cd03257">
    <property type="entry name" value="ABC_NikE_OppD_transporters"/>
    <property type="match status" value="1"/>
</dbReference>
<evidence type="ECO:0000256" key="6">
    <source>
        <dbReference type="ARBA" id="ARBA00022840"/>
    </source>
</evidence>
<dbReference type="InterPro" id="IPR003439">
    <property type="entry name" value="ABC_transporter-like_ATP-bd"/>
</dbReference>
<evidence type="ECO:0000313" key="9">
    <source>
        <dbReference type="EMBL" id="MCR2045115.1"/>
    </source>
</evidence>
<keyword evidence="4" id="KW-1003">Cell membrane</keyword>
<dbReference type="PANTHER" id="PTHR43297:SF2">
    <property type="entry name" value="DIPEPTIDE TRANSPORT ATP-BINDING PROTEIN DPPD"/>
    <property type="match status" value="1"/>
</dbReference>
<keyword evidence="6 9" id="KW-0067">ATP-binding</keyword>
<dbReference type="FunFam" id="3.40.50.300:FF:000016">
    <property type="entry name" value="Oligopeptide ABC transporter ATP-binding component"/>
    <property type="match status" value="1"/>
</dbReference>
<dbReference type="RefSeq" id="WP_042679604.1">
    <property type="nucleotide sequence ID" value="NZ_CABKTM010000014.1"/>
</dbReference>
<evidence type="ECO:0000256" key="1">
    <source>
        <dbReference type="ARBA" id="ARBA00004202"/>
    </source>
</evidence>
<dbReference type="InterPro" id="IPR050388">
    <property type="entry name" value="ABC_Ni/Peptide_Import"/>
</dbReference>
<evidence type="ECO:0000313" key="10">
    <source>
        <dbReference type="Proteomes" id="UP001142078"/>
    </source>
</evidence>
<comment type="subcellular location">
    <subcellularLocation>
        <location evidence="1">Cell membrane</location>
        <topology evidence="1">Peripheral membrane protein</topology>
    </subcellularLocation>
</comment>
<evidence type="ECO:0000256" key="7">
    <source>
        <dbReference type="ARBA" id="ARBA00023136"/>
    </source>
</evidence>
<keyword evidence="7" id="KW-0472">Membrane</keyword>
<dbReference type="Pfam" id="PF00005">
    <property type="entry name" value="ABC_tran"/>
    <property type="match status" value="1"/>
</dbReference>
<dbReference type="PROSITE" id="PS50893">
    <property type="entry name" value="ABC_TRANSPORTER_2"/>
    <property type="match status" value="1"/>
</dbReference>
<dbReference type="SUPFAM" id="SSF52540">
    <property type="entry name" value="P-loop containing nucleoside triphosphate hydrolases"/>
    <property type="match status" value="1"/>
</dbReference>
<evidence type="ECO:0000256" key="3">
    <source>
        <dbReference type="ARBA" id="ARBA00022448"/>
    </source>
</evidence>
<gene>
    <name evidence="9" type="ORF">NSA23_13480</name>
</gene>
<sequence>MEEKLLEVKDLKTYFHTSSGVVKAVDGVSFSIDRGKTLGIVGESGSGKSVTASTIMGLIPSPPGKVEGGEIIFEGNDILKIHKEELLNIRGKDIAMIFQDPMTALNPVFTVGYQITEAILAHRDISKKDAKKIAINALEMVGIPDAKSRYKCYPHEFSGGMRQRAVIAMAIVCDPKLLIADEPTTALDVTIQAQILDLMKELQKKLNTSILIITHDLGVIWEVSDYVMVMYAGRTVEYTETKTLYKNAKHPYTWGLLDSIPKLESDSDKMLNTIEGNPPDLRSTGKGCNFAGRCPYAKDICKKSPPKLVEVEPKHFVACYFQTEDTSLGKGGQIKNE</sequence>
<dbReference type="PROSITE" id="PS00211">
    <property type="entry name" value="ABC_TRANSPORTER_1"/>
    <property type="match status" value="1"/>
</dbReference>
<dbReference type="InterPro" id="IPR027417">
    <property type="entry name" value="P-loop_NTPase"/>
</dbReference>
<dbReference type="InterPro" id="IPR003593">
    <property type="entry name" value="AAA+_ATPase"/>
</dbReference>
<dbReference type="InterPro" id="IPR013563">
    <property type="entry name" value="Oligopep_ABC_C"/>
</dbReference>
<dbReference type="SMART" id="SM00382">
    <property type="entry name" value="AAA"/>
    <property type="match status" value="1"/>
</dbReference>
<accession>A0A9X2ML89</accession>
<dbReference type="GO" id="GO:0015833">
    <property type="term" value="P:peptide transport"/>
    <property type="evidence" value="ECO:0007669"/>
    <property type="project" value="InterPro"/>
</dbReference>
<feature type="domain" description="ABC transporter" evidence="8">
    <location>
        <begin position="6"/>
        <end position="257"/>
    </location>
</feature>
<comment type="similarity">
    <text evidence="2">Belongs to the ABC transporter superfamily.</text>
</comment>
<dbReference type="EMBL" id="JANJZL010000012">
    <property type="protein sequence ID" value="MCR2045115.1"/>
    <property type="molecule type" value="Genomic_DNA"/>
</dbReference>
<evidence type="ECO:0000256" key="5">
    <source>
        <dbReference type="ARBA" id="ARBA00022741"/>
    </source>
</evidence>
<proteinExistence type="inferred from homology"/>
<organism evidence="9 10">
    <name type="scientific">Anaerosalibacter massiliensis</name>
    <dbReference type="NCBI Taxonomy" id="1347392"/>
    <lineage>
        <taxon>Bacteria</taxon>
        <taxon>Bacillati</taxon>
        <taxon>Bacillota</taxon>
        <taxon>Tissierellia</taxon>
        <taxon>Tissierellales</taxon>
        <taxon>Sporanaerobacteraceae</taxon>
        <taxon>Anaerosalibacter</taxon>
    </lineage>
</organism>
<dbReference type="Proteomes" id="UP001142078">
    <property type="component" value="Unassembled WGS sequence"/>
</dbReference>
<dbReference type="OrthoDB" id="9806285at2"/>